<dbReference type="InterPro" id="IPR013486">
    <property type="entry name" value="SpoIID/LytB"/>
</dbReference>
<accession>A0A9Q4FZ92</accession>
<reference evidence="2" key="1">
    <citation type="submission" date="2020-06" db="EMBL/GenBank/DDBJ databases">
        <title>Insight into the genomes of haloalkaliphilic bacilli from Kenyan soda lakes.</title>
        <authorList>
            <person name="Mwirichia R."/>
            <person name="Villamizar G.C."/>
            <person name="Poehlein A."/>
            <person name="Mugweru J."/>
            <person name="Kipnyargis A."/>
            <person name="Kiplimo D."/>
            <person name="Orwa P."/>
            <person name="Daniel R."/>
        </authorList>
    </citation>
    <scope>NUCLEOTIDE SEQUENCE</scope>
    <source>
        <strain evidence="2">B1096_S55</strain>
    </source>
</reference>
<organism evidence="2 3">
    <name type="scientific">Salipaludibacillus agaradhaerens</name>
    <name type="common">Bacillus agaradhaerens</name>
    <dbReference type="NCBI Taxonomy" id="76935"/>
    <lineage>
        <taxon>Bacteria</taxon>
        <taxon>Bacillati</taxon>
        <taxon>Bacillota</taxon>
        <taxon>Bacilli</taxon>
        <taxon>Bacillales</taxon>
        <taxon>Bacillaceae</taxon>
    </lineage>
</organism>
<evidence type="ECO:0000313" key="2">
    <source>
        <dbReference type="EMBL" id="MCR6098535.1"/>
    </source>
</evidence>
<dbReference type="InterPro" id="IPR013693">
    <property type="entry name" value="SpoIID/LytB_N"/>
</dbReference>
<feature type="domain" description="Sporulation stage II protein D amidase enhancer LytB N-terminal" evidence="1">
    <location>
        <begin position="72"/>
        <end position="175"/>
    </location>
</feature>
<evidence type="ECO:0000259" key="1">
    <source>
        <dbReference type="Pfam" id="PF08486"/>
    </source>
</evidence>
<dbReference type="GO" id="GO:0030435">
    <property type="term" value="P:sporulation resulting in formation of a cellular spore"/>
    <property type="evidence" value="ECO:0007669"/>
    <property type="project" value="InterPro"/>
</dbReference>
<dbReference type="AlphaFoldDB" id="A0A9Q4FZ92"/>
<dbReference type="NCBIfam" id="TIGR02870">
    <property type="entry name" value="spore_II_D"/>
    <property type="match status" value="1"/>
</dbReference>
<dbReference type="PANTHER" id="PTHR30032:SF4">
    <property type="entry name" value="AMIDASE ENHANCER"/>
    <property type="match status" value="1"/>
</dbReference>
<dbReference type="PANTHER" id="PTHR30032">
    <property type="entry name" value="N-ACETYLMURAMOYL-L-ALANINE AMIDASE-RELATED"/>
    <property type="match status" value="1"/>
</dbReference>
<dbReference type="Pfam" id="PF08486">
    <property type="entry name" value="SpoIID"/>
    <property type="match status" value="1"/>
</dbReference>
<dbReference type="InterPro" id="IPR014225">
    <property type="entry name" value="Spore_II_D_firmicutes"/>
</dbReference>
<comment type="caution">
    <text evidence="2">The sequence shown here is derived from an EMBL/GenBank/DDBJ whole genome shotgun (WGS) entry which is preliminary data.</text>
</comment>
<evidence type="ECO:0000313" key="3">
    <source>
        <dbReference type="Proteomes" id="UP001057753"/>
    </source>
</evidence>
<dbReference type="GO" id="GO:0030288">
    <property type="term" value="C:outer membrane-bounded periplasmic space"/>
    <property type="evidence" value="ECO:0007669"/>
    <property type="project" value="TreeGrafter"/>
</dbReference>
<sequence>MKKIIFSALIFIGIVLLVPTLLVTTGGSALEEFNEELPVVGNTNKNLDDVEVKKESSNSIEHIEQVAVFRAGTEVIENVPLEEYIVGVVGSEMPASYEIEALKAQALTARTYLIRQLLEGGDLNLPEGADVTDTELHQVFQNEVELEEAWGGDFDWKISRIRQAVYETEGQVITYEGEPITATFFSTSNGYTENSEEYWENEIPYLRSVESPWDTESPRYKDEREFTIDEVETLLQVTIHDKDIGEISSRTTGGRVAELIIDGHTFSGREIREALELDSSDFTWEIKGDKVVVETRGWGHGVGMSQFGADGMAREGYSYEDIINYYYKGVTIEEAESVLVHHKHTDKPV</sequence>
<dbReference type="EMBL" id="JABXYM010000002">
    <property type="protein sequence ID" value="MCR6098535.1"/>
    <property type="molecule type" value="Genomic_DNA"/>
</dbReference>
<dbReference type="InterPro" id="IPR051922">
    <property type="entry name" value="Bact_Sporulation_Assoc"/>
</dbReference>
<dbReference type="Proteomes" id="UP001057753">
    <property type="component" value="Unassembled WGS sequence"/>
</dbReference>
<protein>
    <submittedName>
        <fullName evidence="2">Stage II sporulation protein D</fullName>
    </submittedName>
</protein>
<dbReference type="NCBIfam" id="TIGR02669">
    <property type="entry name" value="SpoIID_LytB"/>
    <property type="match status" value="1"/>
</dbReference>
<proteinExistence type="predicted"/>
<keyword evidence="3" id="KW-1185">Reference proteome</keyword>
<gene>
    <name evidence="2" type="primary">spoIID</name>
    <name evidence="2" type="ORF">HXA33_18680</name>
</gene>
<name>A0A9Q4FZ92_SALAG</name>